<evidence type="ECO:0000313" key="1">
    <source>
        <dbReference type="EMBL" id="KAK3200853.1"/>
    </source>
</evidence>
<gene>
    <name evidence="1" type="ORF">GRF29_213g144923</name>
</gene>
<accession>A0AAN6LMB3</accession>
<dbReference type="Proteomes" id="UP001280581">
    <property type="component" value="Unassembled WGS sequence"/>
</dbReference>
<keyword evidence="2" id="KW-1185">Reference proteome</keyword>
<name>A0AAN6LMB3_9PLEO</name>
<proteinExistence type="predicted"/>
<dbReference type="AlphaFoldDB" id="A0AAN6LMB3"/>
<reference evidence="1 2" key="1">
    <citation type="submission" date="2021-02" db="EMBL/GenBank/DDBJ databases">
        <title>Genome assembly of Pseudopithomyces chartarum.</title>
        <authorList>
            <person name="Jauregui R."/>
            <person name="Singh J."/>
            <person name="Voisey C."/>
        </authorList>
    </citation>
    <scope>NUCLEOTIDE SEQUENCE [LARGE SCALE GENOMIC DNA]</scope>
    <source>
        <strain evidence="1 2">AGR01</strain>
    </source>
</reference>
<sequence length="211" mass="23315">MPSLRKSSSLSSLRAKDLKSLTAIKTRLNTSMNENLDTGAPSSPTIGSRKLSNEAKKCTCCPKGKLSKVRFTHPIVTAVIGSTEFSGRKIRFAEPAADEGPILSERRRQELRALRKLPGTPYGMNNGPICRESKLHYRKRCECFIDFHPAEIEDAIEEDQPDFNFTGPVFSDEEVSPAPEHYRGSKASSVLGLGTPEEEQEWAEVLVAFCG</sequence>
<evidence type="ECO:0000313" key="2">
    <source>
        <dbReference type="Proteomes" id="UP001280581"/>
    </source>
</evidence>
<comment type="caution">
    <text evidence="1">The sequence shown here is derived from an EMBL/GenBank/DDBJ whole genome shotgun (WGS) entry which is preliminary data.</text>
</comment>
<protein>
    <submittedName>
        <fullName evidence="1">Uncharacterized protein</fullName>
    </submittedName>
</protein>
<dbReference type="EMBL" id="WVTA01000017">
    <property type="protein sequence ID" value="KAK3200853.1"/>
    <property type="molecule type" value="Genomic_DNA"/>
</dbReference>
<organism evidence="1 2">
    <name type="scientific">Pseudopithomyces chartarum</name>
    <dbReference type="NCBI Taxonomy" id="1892770"/>
    <lineage>
        <taxon>Eukaryota</taxon>
        <taxon>Fungi</taxon>
        <taxon>Dikarya</taxon>
        <taxon>Ascomycota</taxon>
        <taxon>Pezizomycotina</taxon>
        <taxon>Dothideomycetes</taxon>
        <taxon>Pleosporomycetidae</taxon>
        <taxon>Pleosporales</taxon>
        <taxon>Massarineae</taxon>
        <taxon>Didymosphaeriaceae</taxon>
        <taxon>Pseudopithomyces</taxon>
    </lineage>
</organism>